<reference evidence="3 4" key="1">
    <citation type="submission" date="2014-04" db="EMBL/GenBank/DDBJ databases">
        <authorList>
            <consortium name="DOE Joint Genome Institute"/>
            <person name="Kuo A."/>
            <person name="Kohler A."/>
            <person name="Costa M.D."/>
            <person name="Nagy L.G."/>
            <person name="Floudas D."/>
            <person name="Copeland A."/>
            <person name="Barry K.W."/>
            <person name="Cichocki N."/>
            <person name="Veneault-Fourrey C."/>
            <person name="LaButti K."/>
            <person name="Lindquist E.A."/>
            <person name="Lipzen A."/>
            <person name="Lundell T."/>
            <person name="Morin E."/>
            <person name="Murat C."/>
            <person name="Sun H."/>
            <person name="Tunlid A."/>
            <person name="Henrissat B."/>
            <person name="Grigoriev I.V."/>
            <person name="Hibbett D.S."/>
            <person name="Martin F."/>
            <person name="Nordberg H.P."/>
            <person name="Cantor M.N."/>
            <person name="Hua S.X."/>
        </authorList>
    </citation>
    <scope>NUCLEOTIDE SEQUENCE [LARGE SCALE GENOMIC DNA]</scope>
    <source>
        <strain evidence="3 4">441</strain>
    </source>
</reference>
<dbReference type="HOGENOM" id="CLU_000288_138_6_1"/>
<sequence>MALHRAKQYDEAIAAFNSMLHSIERSYDPAIRQLRKNYTSPSETTATVDAVARGILKSCPFVVIDVATGHLCDDSARINIFKADPLFKELVSSMTRKLDEERIYRVVTRFFSYVVFSHVWQGNELSFQDVNSVELVWNLPNMASSEKLWNFCKEAQRLGYKWAWSDTCCIDKTTSSILNQSLTSMYKWYTDSAATLVFLAGVAHPSKPRDITRSLWMTRAWTLQELLAPKVIFFYDSTWQPYLGNTGTNHKKCPQIMQGLADTIKIPHGTIVTFSPGMLGVREKLRLASTRNVTVKEDVAYSLIGIFESDIRPYYSEGANALGHLLEEIVTRFGEVTVLAWSGKTSTYNSCLPASVSVYNQTPYNPPSLEGEEMKTRIAELRGKLSRREASSIYNQINSLQPACFAARRLYLPCIIFPVRALSIQGNDEKLYHAEVSGLGNVEFTTTDDLTVDERKKFIFAHPWIRHIRGPNSEVAGENDSESDMDADSDSDSDGSTESDEDASLDGVAVPQVGYARALQMIAHLGQPFNALLFVQQPNGEYKRIAAENEIVVPGLGTDITPRNIRTRILEIL</sequence>
<evidence type="ECO:0000313" key="3">
    <source>
        <dbReference type="EMBL" id="KIK14696.1"/>
    </source>
</evidence>
<organism evidence="3 4">
    <name type="scientific">Pisolithus microcarpus 441</name>
    <dbReference type="NCBI Taxonomy" id="765257"/>
    <lineage>
        <taxon>Eukaryota</taxon>
        <taxon>Fungi</taxon>
        <taxon>Dikarya</taxon>
        <taxon>Basidiomycota</taxon>
        <taxon>Agaricomycotina</taxon>
        <taxon>Agaricomycetes</taxon>
        <taxon>Agaricomycetidae</taxon>
        <taxon>Boletales</taxon>
        <taxon>Sclerodermatineae</taxon>
        <taxon>Pisolithaceae</taxon>
        <taxon>Pisolithus</taxon>
    </lineage>
</organism>
<dbReference type="PANTHER" id="PTHR10622">
    <property type="entry name" value="HET DOMAIN-CONTAINING PROTEIN"/>
    <property type="match status" value="1"/>
</dbReference>
<protein>
    <recommendedName>
        <fullName evidence="2">Heterokaryon incompatibility domain-containing protein</fullName>
    </recommendedName>
</protein>
<dbReference type="InterPro" id="IPR010730">
    <property type="entry name" value="HET"/>
</dbReference>
<evidence type="ECO:0000259" key="2">
    <source>
        <dbReference type="Pfam" id="PF06985"/>
    </source>
</evidence>
<evidence type="ECO:0000256" key="1">
    <source>
        <dbReference type="SAM" id="MobiDB-lite"/>
    </source>
</evidence>
<dbReference type="EMBL" id="KN833926">
    <property type="protein sequence ID" value="KIK14696.1"/>
    <property type="molecule type" value="Genomic_DNA"/>
</dbReference>
<dbReference type="Pfam" id="PF06985">
    <property type="entry name" value="HET"/>
    <property type="match status" value="1"/>
</dbReference>
<feature type="region of interest" description="Disordered" evidence="1">
    <location>
        <begin position="471"/>
        <end position="506"/>
    </location>
</feature>
<accession>A0A0C9YDC2</accession>
<dbReference type="PANTHER" id="PTHR10622:SF10">
    <property type="entry name" value="HET DOMAIN-CONTAINING PROTEIN"/>
    <property type="match status" value="1"/>
</dbReference>
<gene>
    <name evidence="3" type="ORF">PISMIDRAFT_345734</name>
</gene>
<evidence type="ECO:0000313" key="4">
    <source>
        <dbReference type="Proteomes" id="UP000054018"/>
    </source>
</evidence>
<reference evidence="4" key="2">
    <citation type="submission" date="2015-01" db="EMBL/GenBank/DDBJ databases">
        <title>Evolutionary Origins and Diversification of the Mycorrhizal Mutualists.</title>
        <authorList>
            <consortium name="DOE Joint Genome Institute"/>
            <consortium name="Mycorrhizal Genomics Consortium"/>
            <person name="Kohler A."/>
            <person name="Kuo A."/>
            <person name="Nagy L.G."/>
            <person name="Floudas D."/>
            <person name="Copeland A."/>
            <person name="Barry K.W."/>
            <person name="Cichocki N."/>
            <person name="Veneault-Fourrey C."/>
            <person name="LaButti K."/>
            <person name="Lindquist E.A."/>
            <person name="Lipzen A."/>
            <person name="Lundell T."/>
            <person name="Morin E."/>
            <person name="Murat C."/>
            <person name="Riley R."/>
            <person name="Ohm R."/>
            <person name="Sun H."/>
            <person name="Tunlid A."/>
            <person name="Henrissat B."/>
            <person name="Grigoriev I.V."/>
            <person name="Hibbett D.S."/>
            <person name="Martin F."/>
        </authorList>
    </citation>
    <scope>NUCLEOTIDE SEQUENCE [LARGE SCALE GENOMIC DNA]</scope>
    <source>
        <strain evidence="4">441</strain>
    </source>
</reference>
<dbReference type="AlphaFoldDB" id="A0A0C9YDC2"/>
<feature type="domain" description="Heterokaryon incompatibility" evidence="2">
    <location>
        <begin position="113"/>
        <end position="203"/>
    </location>
</feature>
<dbReference type="STRING" id="765257.A0A0C9YDC2"/>
<feature type="compositionally biased region" description="Acidic residues" evidence="1">
    <location>
        <begin position="477"/>
        <end position="504"/>
    </location>
</feature>
<dbReference type="OrthoDB" id="2641668at2759"/>
<keyword evidence="4" id="KW-1185">Reference proteome</keyword>
<name>A0A0C9YDC2_9AGAM</name>
<proteinExistence type="predicted"/>
<dbReference type="Proteomes" id="UP000054018">
    <property type="component" value="Unassembled WGS sequence"/>
</dbReference>